<feature type="transmembrane region" description="Helical" evidence="1">
    <location>
        <begin position="29"/>
        <end position="45"/>
    </location>
</feature>
<dbReference type="AlphaFoldDB" id="A0A8J2TRE3"/>
<reference evidence="2" key="1">
    <citation type="journal article" date="2014" name="Int. J. Syst. Evol. Microbiol.">
        <title>Complete genome sequence of Corynebacterium casei LMG S-19264T (=DSM 44701T), isolated from a smear-ripened cheese.</title>
        <authorList>
            <consortium name="US DOE Joint Genome Institute (JGI-PGF)"/>
            <person name="Walter F."/>
            <person name="Albersmeier A."/>
            <person name="Kalinowski J."/>
            <person name="Ruckert C."/>
        </authorList>
    </citation>
    <scope>NUCLEOTIDE SEQUENCE</scope>
    <source>
        <strain evidence="2">CGMCC 1.12360</strain>
    </source>
</reference>
<sequence>MKIAVTGFGFAISLLLGVSIGILLDSFEAGGAIGLGAGLIIVSIFRKNRS</sequence>
<reference evidence="2" key="2">
    <citation type="submission" date="2020-09" db="EMBL/GenBank/DDBJ databases">
        <authorList>
            <person name="Sun Q."/>
            <person name="Zhou Y."/>
        </authorList>
    </citation>
    <scope>NUCLEOTIDE SEQUENCE</scope>
    <source>
        <strain evidence="2">CGMCC 1.12360</strain>
    </source>
</reference>
<evidence type="ECO:0000313" key="3">
    <source>
        <dbReference type="Proteomes" id="UP000602050"/>
    </source>
</evidence>
<accession>A0A8J2TRE3</accession>
<dbReference type="Proteomes" id="UP000602050">
    <property type="component" value="Unassembled WGS sequence"/>
</dbReference>
<evidence type="ECO:0000256" key="1">
    <source>
        <dbReference type="SAM" id="Phobius"/>
    </source>
</evidence>
<dbReference type="RefSeq" id="WP_188393175.1">
    <property type="nucleotide sequence ID" value="NZ_BMEV01000076.1"/>
</dbReference>
<keyword evidence="1" id="KW-0472">Membrane</keyword>
<keyword evidence="1" id="KW-0812">Transmembrane</keyword>
<comment type="caution">
    <text evidence="2">The sequence shown here is derived from an EMBL/GenBank/DDBJ whole genome shotgun (WGS) entry which is preliminary data.</text>
</comment>
<dbReference type="EMBL" id="BMEV01000076">
    <property type="protein sequence ID" value="GFZ87794.1"/>
    <property type="molecule type" value="Genomic_DNA"/>
</dbReference>
<evidence type="ECO:0000313" key="2">
    <source>
        <dbReference type="EMBL" id="GFZ87794.1"/>
    </source>
</evidence>
<protein>
    <submittedName>
        <fullName evidence="2">Uncharacterized protein</fullName>
    </submittedName>
</protein>
<organism evidence="2 3">
    <name type="scientific">Compostibacillus humi</name>
    <dbReference type="NCBI Taxonomy" id="1245525"/>
    <lineage>
        <taxon>Bacteria</taxon>
        <taxon>Bacillati</taxon>
        <taxon>Bacillota</taxon>
        <taxon>Bacilli</taxon>
        <taxon>Bacillales</taxon>
        <taxon>Bacillaceae</taxon>
        <taxon>Compostibacillus</taxon>
    </lineage>
</organism>
<proteinExistence type="predicted"/>
<keyword evidence="1" id="KW-1133">Transmembrane helix</keyword>
<keyword evidence="3" id="KW-1185">Reference proteome</keyword>
<name>A0A8J2TRE3_9BACI</name>
<gene>
    <name evidence="2" type="ORF">GCM10010978_29410</name>
</gene>